<evidence type="ECO:0000313" key="6">
    <source>
        <dbReference type="Proteomes" id="UP000267029"/>
    </source>
</evidence>
<dbReference type="Proteomes" id="UP000267029">
    <property type="component" value="Unassembled WGS sequence"/>
</dbReference>
<dbReference type="PROSITE" id="PS51034">
    <property type="entry name" value="ZP_2"/>
    <property type="match status" value="1"/>
</dbReference>
<keyword evidence="6" id="KW-1185">Reference proteome</keyword>
<keyword evidence="2" id="KW-0472">Membrane</keyword>
<protein>
    <recommendedName>
        <fullName evidence="4">ZP domain-containing protein</fullName>
    </recommendedName>
</protein>
<keyword evidence="3" id="KW-0732">Signal</keyword>
<evidence type="ECO:0000259" key="4">
    <source>
        <dbReference type="PROSITE" id="PS51034"/>
    </source>
</evidence>
<feature type="region of interest" description="Disordered" evidence="1">
    <location>
        <begin position="898"/>
        <end position="927"/>
    </location>
</feature>
<organism evidence="5 6">
    <name type="scientific">Mesocestoides corti</name>
    <name type="common">Flatworm</name>
    <dbReference type="NCBI Taxonomy" id="53468"/>
    <lineage>
        <taxon>Eukaryota</taxon>
        <taxon>Metazoa</taxon>
        <taxon>Spiralia</taxon>
        <taxon>Lophotrochozoa</taxon>
        <taxon>Platyhelminthes</taxon>
        <taxon>Cestoda</taxon>
        <taxon>Eucestoda</taxon>
        <taxon>Cyclophyllidea</taxon>
        <taxon>Mesocestoididae</taxon>
        <taxon>Mesocestoides</taxon>
    </lineage>
</organism>
<feature type="signal peptide" evidence="3">
    <location>
        <begin position="1"/>
        <end position="20"/>
    </location>
</feature>
<evidence type="ECO:0000256" key="2">
    <source>
        <dbReference type="SAM" id="Phobius"/>
    </source>
</evidence>
<reference evidence="5 6" key="1">
    <citation type="submission" date="2018-10" db="EMBL/GenBank/DDBJ databases">
        <authorList>
            <consortium name="Pathogen Informatics"/>
        </authorList>
    </citation>
    <scope>NUCLEOTIDE SEQUENCE [LARGE SCALE GENOMIC DNA]</scope>
</reference>
<sequence>MTFTFTIFCCLLTSLTLGSASDEHLVFAGACNKEAPSFCDRIVRNSVCNRAKNECFCRKGFVAVKEGDSVACKTCNVSFFLFRRTVVLTDLKCRVDADCVHVNRSSCHPGAGFCTCPGNTVFVPQLNACRTKLFERKSLVCSSCLKEGGSCFAYDANDRQPDSASTFEPYGCVCPNFRTSTQFRHPSRPQRTCGAQLGTARIPYKVICLVSSVYVAGYSLINFLNFLDPKAGIKEETCQQCIKNGGECYWLTNTRAECKCPLGKSNSQIYGNVNNGVCTFKHVQTICENGLLLICYVPHWEAPYEDLASHLGSGAAEARLTAASLGSADSACRLRRATDVTSSLTDLWRAMLTKLSSHSPRAGNATRVGPYCTQLDIAHDLPLHCGIRIYSVAGDMMKYQGAIEVEMENSPFNRNRDLRLPFTCIDHKLSKARQNVISQFKHLNANVSMVIVNKNLQDVDQVNEEENISLRFSLISASTGGKNSTKRSPIGHRFVLRSTSTLDKLFFLSNSYFIVAQGSIAVESCFASVSGSQFSPPSIYSGFPIYAAGCTANNKAYRIHFDESQLSGRSLQSTFFQVFRIEYFSSLFIRCFVKFCPQSLTCRVESLDCSDPAQAYTGKKRPGGNHRLFDRWVHLNIVPAQKESLVTGSVDGTTNANRRLSNDPEPCRYAVCLTQPQLISASVVTALIVIVVLLIALVALRRHSRYHQAEPEASNKPSCSAYEYVNWSTPVYSRDWENPASIFQPLVLSDSAVQRNPVSSTASAICSKGKLPINSFVRNPNNVISLFHPPSTEAETKCRSFSEIQRSLATEPLAGSDCRHSMVKKLGKDIFTNAVEPFELQPVEVYETEGQGSVGLYAPFLCIRETNAIKNDTTDSACQLLASNNRREEGLTTTTPLIHRKSRSGSSPAASAQSATLQRMPTKQNIGMSKMSSNLETFPSMKFLTDSEQAANNRNTPLSPCTVLADENNV</sequence>
<accession>A0A158QT77</accession>
<name>A0A158QT77_MESCO</name>
<keyword evidence="2" id="KW-1133">Transmembrane helix</keyword>
<proteinExistence type="predicted"/>
<evidence type="ECO:0000313" key="5">
    <source>
        <dbReference type="EMBL" id="VDD76288.1"/>
    </source>
</evidence>
<dbReference type="EMBL" id="UXSR01000360">
    <property type="protein sequence ID" value="VDD76288.1"/>
    <property type="molecule type" value="Genomic_DNA"/>
</dbReference>
<feature type="chain" id="PRO_5030022133" description="ZP domain-containing protein" evidence="3">
    <location>
        <begin position="21"/>
        <end position="970"/>
    </location>
</feature>
<dbReference type="AlphaFoldDB" id="A0A158QT77"/>
<dbReference type="OrthoDB" id="6237626at2759"/>
<feature type="compositionally biased region" description="Polar residues" evidence="1">
    <location>
        <begin position="916"/>
        <end position="927"/>
    </location>
</feature>
<feature type="transmembrane region" description="Helical" evidence="2">
    <location>
        <begin position="678"/>
        <end position="700"/>
    </location>
</feature>
<dbReference type="InterPro" id="IPR001507">
    <property type="entry name" value="ZP_dom"/>
</dbReference>
<keyword evidence="2" id="KW-0812">Transmembrane</keyword>
<feature type="compositionally biased region" description="Low complexity" evidence="1">
    <location>
        <begin position="904"/>
        <end position="915"/>
    </location>
</feature>
<evidence type="ECO:0000256" key="1">
    <source>
        <dbReference type="SAM" id="MobiDB-lite"/>
    </source>
</evidence>
<feature type="domain" description="ZP" evidence="4">
    <location>
        <begin position="331"/>
        <end position="616"/>
    </location>
</feature>
<gene>
    <name evidence="5" type="ORF">MCOS_LOCUS2291</name>
</gene>
<evidence type="ECO:0000256" key="3">
    <source>
        <dbReference type="SAM" id="SignalP"/>
    </source>
</evidence>
<feature type="region of interest" description="Disordered" evidence="1">
    <location>
        <begin position="951"/>
        <end position="970"/>
    </location>
</feature>